<organism evidence="2">
    <name type="scientific">hydrothermal vent metagenome</name>
    <dbReference type="NCBI Taxonomy" id="652676"/>
    <lineage>
        <taxon>unclassified sequences</taxon>
        <taxon>metagenomes</taxon>
        <taxon>ecological metagenomes</taxon>
    </lineage>
</organism>
<gene>
    <name evidence="2" type="ORF">MNBD_ALPHA08-1444</name>
</gene>
<name>A0A3B0RQ31_9ZZZZ</name>
<accession>A0A3B0RQ31</accession>
<proteinExistence type="predicted"/>
<dbReference type="CDD" id="cd13604">
    <property type="entry name" value="PBP2_TRAP_ketoacid_lactate_like"/>
    <property type="match status" value="1"/>
</dbReference>
<dbReference type="AlphaFoldDB" id="A0A3B0RQ31"/>
<reference evidence="2" key="1">
    <citation type="submission" date="2018-06" db="EMBL/GenBank/DDBJ databases">
        <authorList>
            <person name="Zhirakovskaya E."/>
        </authorList>
    </citation>
    <scope>NUCLEOTIDE SEQUENCE</scope>
</reference>
<dbReference type="InterPro" id="IPR018389">
    <property type="entry name" value="DctP_fam"/>
</dbReference>
<dbReference type="PANTHER" id="PTHR33376">
    <property type="match status" value="1"/>
</dbReference>
<keyword evidence="1" id="KW-0732">Signal</keyword>
<evidence type="ECO:0000313" key="2">
    <source>
        <dbReference type="EMBL" id="VAV95430.1"/>
    </source>
</evidence>
<dbReference type="EMBL" id="UOEC01000128">
    <property type="protein sequence ID" value="VAV95430.1"/>
    <property type="molecule type" value="Genomic_DNA"/>
</dbReference>
<dbReference type="PANTHER" id="PTHR33376:SF5">
    <property type="entry name" value="EXTRACYTOPLASMIC SOLUTE RECEPTOR PROTEIN"/>
    <property type="match status" value="1"/>
</dbReference>
<dbReference type="GO" id="GO:0031317">
    <property type="term" value="C:tripartite ATP-independent periplasmic transporter complex"/>
    <property type="evidence" value="ECO:0007669"/>
    <property type="project" value="InterPro"/>
</dbReference>
<dbReference type="GO" id="GO:0055085">
    <property type="term" value="P:transmembrane transport"/>
    <property type="evidence" value="ECO:0007669"/>
    <property type="project" value="InterPro"/>
</dbReference>
<protein>
    <submittedName>
        <fullName evidence="2">TRAP-type C4-dicarboxylate transport system, periplasmic component</fullName>
    </submittedName>
</protein>
<dbReference type="Gene3D" id="3.40.190.10">
    <property type="entry name" value="Periplasmic binding protein-like II"/>
    <property type="match status" value="1"/>
</dbReference>
<dbReference type="InterPro" id="IPR026289">
    <property type="entry name" value="SBP_TakP-like"/>
</dbReference>
<sequence>MSILKKLMTGSVGAAIALGVFLSPIQAVAQNVTIRVQSVIPAKADEVFMLKEFAKDVSDLTGGTLTIEVLPAGAVVGVKETLDAVDKGLVDGGFAWTHYWSGKHPAAMLFGSPVAGAGVGIDNIAFLSWFQYGGGKELYDQLWKEMGMNIKGFMLQPVGPEALGWFKEPINSMADFRKYRFRTPPGIPGQTYKDIGVASVAMGGGDILPALEKGVIDAAEWCCPKPDLVFGFYKVLKYYYLQGLHQVVVNADLYINGDVYKKLTPQQKKALEVAANASLSKSLSYRIYENGKALKILTEEHGVILKDTPADYFPAYMAAAKASLEKNAAKNPFFAKVWQSQKDFAAIAVPFWAGAQTSNAKLGQAFADTLKKK</sequence>
<evidence type="ECO:0000256" key="1">
    <source>
        <dbReference type="ARBA" id="ARBA00022729"/>
    </source>
</evidence>
<dbReference type="Pfam" id="PF03480">
    <property type="entry name" value="DctP"/>
    <property type="match status" value="1"/>
</dbReference>
<dbReference type="InterPro" id="IPR038404">
    <property type="entry name" value="TRAP_DctP_sf"/>
</dbReference>
<dbReference type="Gene3D" id="3.40.190.170">
    <property type="entry name" value="Bacterial extracellular solute-binding protein, family 7"/>
    <property type="match status" value="1"/>
</dbReference>
<dbReference type="PIRSF" id="PIRSF039026">
    <property type="entry name" value="SiaP"/>
    <property type="match status" value="1"/>
</dbReference>